<reference evidence="5 6" key="1">
    <citation type="submission" date="2024-10" db="EMBL/GenBank/DDBJ databases">
        <title>The Natural Products Discovery Center: Release of the First 8490 Sequenced Strains for Exploring Actinobacteria Biosynthetic Diversity.</title>
        <authorList>
            <person name="Kalkreuter E."/>
            <person name="Kautsar S.A."/>
            <person name="Yang D."/>
            <person name="Bader C.D."/>
            <person name="Teijaro C.N."/>
            <person name="Fluegel L."/>
            <person name="Davis C.M."/>
            <person name="Simpson J.R."/>
            <person name="Lauterbach L."/>
            <person name="Steele A.D."/>
            <person name="Gui C."/>
            <person name="Meng S."/>
            <person name="Li G."/>
            <person name="Viehrig K."/>
            <person name="Ye F."/>
            <person name="Su P."/>
            <person name="Kiefer A.F."/>
            <person name="Nichols A."/>
            <person name="Cepeda A.J."/>
            <person name="Yan W."/>
            <person name="Fan B."/>
            <person name="Jiang Y."/>
            <person name="Adhikari A."/>
            <person name="Zheng C.-J."/>
            <person name="Schuster L."/>
            <person name="Cowan T.M."/>
            <person name="Smanski M.J."/>
            <person name="Chevrette M.G."/>
            <person name="De Carvalho L.P.S."/>
            <person name="Shen B."/>
        </authorList>
    </citation>
    <scope>NUCLEOTIDE SEQUENCE [LARGE SCALE GENOMIC DNA]</scope>
    <source>
        <strain evidence="5 6">NPDC053346</strain>
    </source>
</reference>
<comment type="caution">
    <text evidence="5">The sequence shown here is derived from an EMBL/GenBank/DDBJ whole genome shotgun (WGS) entry which is preliminary data.</text>
</comment>
<feature type="coiled-coil region" evidence="3">
    <location>
        <begin position="415"/>
        <end position="442"/>
    </location>
</feature>
<evidence type="ECO:0000313" key="5">
    <source>
        <dbReference type="EMBL" id="MFI9123903.1"/>
    </source>
</evidence>
<dbReference type="Proteomes" id="UP001614391">
    <property type="component" value="Unassembled WGS sequence"/>
</dbReference>
<dbReference type="RefSeq" id="WP_399621780.1">
    <property type="nucleotide sequence ID" value="NZ_JBITYT010000023.1"/>
</dbReference>
<organism evidence="5 6">
    <name type="scientific">Streptomyces bikiniensis</name>
    <dbReference type="NCBI Taxonomy" id="1896"/>
    <lineage>
        <taxon>Bacteria</taxon>
        <taxon>Bacillati</taxon>
        <taxon>Actinomycetota</taxon>
        <taxon>Actinomycetes</taxon>
        <taxon>Kitasatosporales</taxon>
        <taxon>Streptomycetaceae</taxon>
        <taxon>Streptomyces</taxon>
    </lineage>
</organism>
<dbReference type="SMART" id="SM00857">
    <property type="entry name" value="Resolvase"/>
    <property type="match status" value="1"/>
</dbReference>
<dbReference type="InterPro" id="IPR011109">
    <property type="entry name" value="DNA_bind_recombinase_dom"/>
</dbReference>
<keyword evidence="6" id="KW-1185">Reference proteome</keyword>
<dbReference type="PROSITE" id="PS51737">
    <property type="entry name" value="RECOMBINASE_DNA_BIND"/>
    <property type="match status" value="1"/>
</dbReference>
<dbReference type="InterPro" id="IPR050639">
    <property type="entry name" value="SSR_resolvase"/>
</dbReference>
<protein>
    <submittedName>
        <fullName evidence="5">Recombinase family protein</fullName>
    </submittedName>
</protein>
<evidence type="ECO:0000256" key="1">
    <source>
        <dbReference type="ARBA" id="ARBA00023125"/>
    </source>
</evidence>
<dbReference type="EMBL" id="JBITYT010000023">
    <property type="protein sequence ID" value="MFI9123903.1"/>
    <property type="molecule type" value="Genomic_DNA"/>
</dbReference>
<feature type="domain" description="Recombinase" evidence="4">
    <location>
        <begin position="177"/>
        <end position="319"/>
    </location>
</feature>
<dbReference type="Pfam" id="PF07508">
    <property type="entry name" value="Recombinase"/>
    <property type="match status" value="1"/>
</dbReference>
<dbReference type="PANTHER" id="PTHR30461">
    <property type="entry name" value="DNA-INVERTASE FROM LAMBDOID PROPHAGE"/>
    <property type="match status" value="1"/>
</dbReference>
<keyword evidence="1" id="KW-0238">DNA-binding</keyword>
<keyword evidence="2" id="KW-0233">DNA recombination</keyword>
<dbReference type="Pfam" id="PF00239">
    <property type="entry name" value="Resolvase"/>
    <property type="match status" value="1"/>
</dbReference>
<keyword evidence="3" id="KW-0175">Coiled coil</keyword>
<evidence type="ECO:0000313" key="6">
    <source>
        <dbReference type="Proteomes" id="UP001614391"/>
    </source>
</evidence>
<evidence type="ECO:0000256" key="3">
    <source>
        <dbReference type="SAM" id="Coils"/>
    </source>
</evidence>
<gene>
    <name evidence="5" type="ORF">ACIGW0_31690</name>
</gene>
<evidence type="ECO:0000259" key="4">
    <source>
        <dbReference type="PROSITE" id="PS51737"/>
    </source>
</evidence>
<dbReference type="SUPFAM" id="SSF53041">
    <property type="entry name" value="Resolvase-like"/>
    <property type="match status" value="1"/>
</dbReference>
<dbReference type="InterPro" id="IPR036162">
    <property type="entry name" value="Resolvase-like_N_sf"/>
</dbReference>
<dbReference type="Gene3D" id="3.90.1750.20">
    <property type="entry name" value="Putative Large Serine Recombinase, Chain B, Domain 2"/>
    <property type="match status" value="1"/>
</dbReference>
<accession>A0ABW8D237</accession>
<dbReference type="InterPro" id="IPR006119">
    <property type="entry name" value="Resolv_N"/>
</dbReference>
<dbReference type="Gene3D" id="3.40.50.1390">
    <property type="entry name" value="Resolvase, N-terminal catalytic domain"/>
    <property type="match status" value="1"/>
</dbReference>
<dbReference type="InterPro" id="IPR038109">
    <property type="entry name" value="DNA_bind_recomb_sf"/>
</dbReference>
<sequence>MTPTHVPPARKESGRLRMVGAIRLSRHTDATTSPEVQAEFITQAGQRVGGEFVGWARDLDVSALKTTPWEREELSHWLERPDEWDVMIWQRMDRAVRSMADMADLGRYAKQHGKRLIFASGPGGDRLELDFSSPMSELIMLILAFAAQLEGQTIMERNQGAAAHLQSLGRWPGGVVPYGYKPGRRVFSDGNEGWWLFAHEDEEPTRSTADIRRRMAALAIAGRSYSEILRWLEEMGAITPKNHRALLANPPRALDPESTWQLTVVRDMLLSPTMRGHLVKKDGTVVRTADGSPVLQGEPLIDDNSWHALQEALKVLATGNKGPRRKDAHPLLGVLECGICERNLYINWYMERVGRGAEGRKTGTKKEVFRCNGKHHTDGVPAVSIGAKPVLDFVEEQFLAHMGPFRRTQIIRRPAVDHSGEIADLQADIEELSRRLASLRGAAADAVMSQLQARSDRMAELEAVPVQPAREEVVELDTTWADDWHATGGWGPARRQMLLSVGMRVRVWPPERWRPPAEERCTVEFGTHVDPKEDEMEDILYQESL</sequence>
<proteinExistence type="predicted"/>
<evidence type="ECO:0000256" key="2">
    <source>
        <dbReference type="ARBA" id="ARBA00023172"/>
    </source>
</evidence>
<dbReference type="PANTHER" id="PTHR30461:SF2">
    <property type="entry name" value="SERINE RECOMBINASE PINE-RELATED"/>
    <property type="match status" value="1"/>
</dbReference>
<name>A0ABW8D237_STRBI</name>